<accession>A0AAV9WR38</accession>
<proteinExistence type="predicted"/>
<feature type="transmembrane region" description="Helical" evidence="1">
    <location>
        <begin position="542"/>
        <end position="566"/>
    </location>
</feature>
<feature type="transmembrane region" description="Helical" evidence="1">
    <location>
        <begin position="129"/>
        <end position="150"/>
    </location>
</feature>
<dbReference type="EMBL" id="JAVHJO010000019">
    <property type="protein sequence ID" value="KAK6523088.1"/>
    <property type="molecule type" value="Genomic_DNA"/>
</dbReference>
<feature type="chain" id="PRO_5043541583" evidence="2">
    <location>
        <begin position="17"/>
        <end position="567"/>
    </location>
</feature>
<evidence type="ECO:0000256" key="1">
    <source>
        <dbReference type="SAM" id="Phobius"/>
    </source>
</evidence>
<dbReference type="AlphaFoldDB" id="A0AAV9WR38"/>
<comment type="caution">
    <text evidence="3">The sequence shown here is derived from an EMBL/GenBank/DDBJ whole genome shotgun (WGS) entry which is preliminary data.</text>
</comment>
<evidence type="ECO:0000313" key="4">
    <source>
        <dbReference type="Proteomes" id="UP001365542"/>
    </source>
</evidence>
<name>A0AAV9WR38_9PEZI</name>
<keyword evidence="2" id="KW-0732">Signal</keyword>
<keyword evidence="1" id="KW-0472">Membrane</keyword>
<feature type="transmembrane region" description="Helical" evidence="1">
    <location>
        <begin position="88"/>
        <end position="109"/>
    </location>
</feature>
<organism evidence="3 4">
    <name type="scientific">Orbilia ellipsospora</name>
    <dbReference type="NCBI Taxonomy" id="2528407"/>
    <lineage>
        <taxon>Eukaryota</taxon>
        <taxon>Fungi</taxon>
        <taxon>Dikarya</taxon>
        <taxon>Ascomycota</taxon>
        <taxon>Pezizomycotina</taxon>
        <taxon>Orbiliomycetes</taxon>
        <taxon>Orbiliales</taxon>
        <taxon>Orbiliaceae</taxon>
        <taxon>Orbilia</taxon>
    </lineage>
</organism>
<evidence type="ECO:0000256" key="2">
    <source>
        <dbReference type="SAM" id="SignalP"/>
    </source>
</evidence>
<feature type="transmembrane region" description="Helical" evidence="1">
    <location>
        <begin position="206"/>
        <end position="226"/>
    </location>
</feature>
<keyword evidence="1" id="KW-1133">Transmembrane helix</keyword>
<dbReference type="Proteomes" id="UP001365542">
    <property type="component" value="Unassembled WGS sequence"/>
</dbReference>
<keyword evidence="1" id="KW-0812">Transmembrane</keyword>
<evidence type="ECO:0000313" key="3">
    <source>
        <dbReference type="EMBL" id="KAK6523088.1"/>
    </source>
</evidence>
<feature type="signal peptide" evidence="2">
    <location>
        <begin position="1"/>
        <end position="16"/>
    </location>
</feature>
<gene>
    <name evidence="3" type="ORF">TWF694_005986</name>
</gene>
<reference evidence="3 4" key="1">
    <citation type="submission" date="2019-10" db="EMBL/GenBank/DDBJ databases">
        <authorList>
            <person name="Palmer J.M."/>
        </authorList>
    </citation>
    <scope>NUCLEOTIDE SEQUENCE [LARGE SCALE GENOMIC DNA]</scope>
    <source>
        <strain evidence="3 4">TWF694</strain>
    </source>
</reference>
<feature type="transmembrane region" description="Helical" evidence="1">
    <location>
        <begin position="49"/>
        <end position="68"/>
    </location>
</feature>
<feature type="transmembrane region" description="Helical" evidence="1">
    <location>
        <begin position="232"/>
        <end position="250"/>
    </location>
</feature>
<protein>
    <submittedName>
        <fullName evidence="3">Uncharacterized protein</fullName>
    </submittedName>
</protein>
<keyword evidence="4" id="KW-1185">Reference proteome</keyword>
<sequence length="567" mass="65036">MNPRILLLSIFSSVSAVALTKTIYTIHDTDNTTYVLVASPKDSENQQGLPWASVLSAFVFIMMGYYLLRTAGFNLRRRWLTTRSTDFLVAVTLCCLSQAWMATVMWQVFGANIEEEGKAICKRHSCLKYLIYAPWILEFTSLAWVISFFIKIYTLHRAQVASHNSTRQTKDSGPPKKKLQSTLSRWFWPAVEPGYAEWATFVGGGFHLVLSLMALAGTGFSMYASWSPNESATLMLMSLVGCIIFTFDLVPANPLAYSPHYYAADTIRVVCPTREQYDIVYILPSAGRGFDAVYSPKIAYEHKRIEKKKKKGIGQRDGHPKLLEDGAIFSIFDRMIASIQMNNEEVDDLAMWLYFADNRRAEGNAWATERLKMEKYTAMWRKDCSEITDNFKNNFVGKNLVLAVWFAEYLLFRKIGMLSKEAKPEACAQLFKWKGEELYISEHAIGNKPGLEGYMEAVQYLCKLLGVKSQHVDPAQKHIYDELWNQSIKEQESTFAALYAFSCKWSEIYGYNNDEGWHIFPLRPKSAYVDLVTWHIFWRQGWYTAIICQLIILVPNFIGIIASWLWI</sequence>